<dbReference type="GO" id="GO:0008270">
    <property type="term" value="F:zinc ion binding"/>
    <property type="evidence" value="ECO:0007669"/>
    <property type="project" value="TreeGrafter"/>
</dbReference>
<dbReference type="GO" id="GO:0006782">
    <property type="term" value="P:protoporphyrinogen IX biosynthetic process"/>
    <property type="evidence" value="ECO:0007669"/>
    <property type="project" value="UniProtKB-UniPathway"/>
</dbReference>
<dbReference type="EMBL" id="JF756617">
    <property type="protein sequence ID" value="AEM25275.1"/>
    <property type="molecule type" value="Genomic_DNA"/>
</dbReference>
<dbReference type="FunFam" id="3.20.20.70:FF:000019">
    <property type="entry name" value="Delta-aminolevulinic acid dehydratase"/>
    <property type="match status" value="1"/>
</dbReference>
<protein>
    <recommendedName>
        <fullName evidence="4 11">Delta-aminolevulinic acid dehydratase</fullName>
        <ecNumber evidence="3 11">4.2.1.24</ecNumber>
    </recommendedName>
</protein>
<comment type="similarity">
    <text evidence="2 12">Belongs to the ALAD family.</text>
</comment>
<dbReference type="GO" id="GO:0005829">
    <property type="term" value="C:cytosol"/>
    <property type="evidence" value="ECO:0007669"/>
    <property type="project" value="TreeGrafter"/>
</dbReference>
<keyword evidence="7 11" id="KW-0627">Porphyrin biosynthesis</keyword>
<dbReference type="NCBIfam" id="NF006762">
    <property type="entry name" value="PRK09283.1"/>
    <property type="match status" value="1"/>
</dbReference>
<keyword evidence="6 11" id="KW-0456">Lyase</keyword>
<evidence type="ECO:0000256" key="7">
    <source>
        <dbReference type="ARBA" id="ARBA00023244"/>
    </source>
</evidence>
<dbReference type="PRINTS" id="PR00144">
    <property type="entry name" value="DALDHYDRTASE"/>
</dbReference>
<dbReference type="SMART" id="SM01004">
    <property type="entry name" value="ALAD"/>
    <property type="match status" value="1"/>
</dbReference>
<keyword evidence="5" id="KW-0350">Heme biosynthesis</keyword>
<evidence type="ECO:0000256" key="5">
    <source>
        <dbReference type="ARBA" id="ARBA00023133"/>
    </source>
</evidence>
<evidence type="ECO:0000256" key="8">
    <source>
        <dbReference type="ARBA" id="ARBA00047651"/>
    </source>
</evidence>
<dbReference type="GO" id="GO:0004655">
    <property type="term" value="F:porphobilinogen synthase activity"/>
    <property type="evidence" value="ECO:0007669"/>
    <property type="project" value="UniProtKB-EC"/>
</dbReference>
<comment type="pathway">
    <text evidence="1">Porphyrin-containing compound metabolism; protoporphyrin-IX biosynthesis; coproporphyrinogen-III from 5-aminolevulinate: step 1/4.</text>
</comment>
<dbReference type="EC" id="4.2.1.24" evidence="3 11"/>
<evidence type="ECO:0000256" key="6">
    <source>
        <dbReference type="ARBA" id="ARBA00023239"/>
    </source>
</evidence>
<feature type="active site" description="Schiff-base intermediate with substrate" evidence="9">
    <location>
        <position position="260"/>
    </location>
</feature>
<dbReference type="SUPFAM" id="SSF51569">
    <property type="entry name" value="Aldolase"/>
    <property type="match status" value="1"/>
</dbReference>
<dbReference type="CDD" id="cd04823">
    <property type="entry name" value="ALAD_PBGS_aspartate_rich"/>
    <property type="match status" value="1"/>
</dbReference>
<dbReference type="AlphaFoldDB" id="G1C9M2"/>
<proteinExistence type="inferred from homology"/>
<accession>G1C9M2</accession>
<gene>
    <name evidence="13" type="primary">hemB</name>
</gene>
<comment type="catalytic activity">
    <reaction evidence="8 11">
        <text>2 5-aminolevulinate = porphobilinogen + 2 H2O + H(+)</text>
        <dbReference type="Rhea" id="RHEA:24064"/>
        <dbReference type="ChEBI" id="CHEBI:15377"/>
        <dbReference type="ChEBI" id="CHEBI:15378"/>
        <dbReference type="ChEBI" id="CHEBI:58126"/>
        <dbReference type="ChEBI" id="CHEBI:356416"/>
        <dbReference type="EC" id="4.2.1.24"/>
    </reaction>
</comment>
<reference evidence="13" key="1">
    <citation type="journal article" date="2011" name="PLoS ONE">
        <title>Identification and Phylogenetic Analysis of Heme Synthesis Genes in Trypanosomatids and Their Bacterial Endosymbionts.</title>
        <authorList>
            <person name="Alves J.M.P."/>
            <person name="Voegtly L.J."/>
            <person name="Matveyev A.V."/>
            <person name="Lara A.M."/>
            <person name="da Silva F.M."/>
            <person name="Serrano M.G."/>
            <person name="Buck G.A."/>
            <person name="Teixeira M.M.G."/>
            <person name="Camargo E.P."/>
        </authorList>
    </citation>
    <scope>NUCLEOTIDE SEQUENCE</scope>
</reference>
<comment type="subunit">
    <text evidence="11">Homooctamer.</text>
</comment>
<dbReference type="Gene3D" id="3.20.20.70">
    <property type="entry name" value="Aldolase class I"/>
    <property type="match status" value="1"/>
</dbReference>
<dbReference type="PIRSF" id="PIRSF001415">
    <property type="entry name" value="Porphbilin_synth"/>
    <property type="match status" value="1"/>
</dbReference>
<evidence type="ECO:0000256" key="10">
    <source>
        <dbReference type="PIRSR" id="PIRSR001415-5"/>
    </source>
</evidence>
<evidence type="ECO:0000256" key="4">
    <source>
        <dbReference type="ARBA" id="ARBA00020771"/>
    </source>
</evidence>
<evidence type="ECO:0000256" key="3">
    <source>
        <dbReference type="ARBA" id="ARBA00012053"/>
    </source>
</evidence>
<keyword evidence="10" id="KW-0460">Magnesium</keyword>
<dbReference type="PANTHER" id="PTHR11458:SF0">
    <property type="entry name" value="DELTA-AMINOLEVULINIC ACID DEHYDRATASE"/>
    <property type="match status" value="1"/>
</dbReference>
<feature type="binding site" evidence="10">
    <location>
        <position position="245"/>
    </location>
    <ligand>
        <name>Mg(2+)</name>
        <dbReference type="ChEBI" id="CHEBI:18420"/>
    </ligand>
</feature>
<dbReference type="PROSITE" id="PS00169">
    <property type="entry name" value="D_ALA_DEHYDRATASE"/>
    <property type="match status" value="1"/>
</dbReference>
<name>G1C9M2_9PROT</name>
<evidence type="ECO:0000256" key="9">
    <source>
        <dbReference type="PIRSR" id="PIRSR001415-1"/>
    </source>
</evidence>
<dbReference type="UniPathway" id="UPA00251">
    <property type="reaction ID" value="UER00318"/>
</dbReference>
<evidence type="ECO:0000256" key="1">
    <source>
        <dbReference type="ARBA" id="ARBA00004694"/>
    </source>
</evidence>
<sequence length="338" mass="37689">MNSQIFSPSYPESRMRRLRKGDFILRMLTESNLSTNNLIFPLFIVEGNGVKEEVSSMPGIYVYSIDEILYVAEKCIDLGIPTIALFPVIDSTLKTNNGIESINANGLIPRTVIEIKKRFPELGIMTDIALDPYTIHGQDGILDDSGYVLNDETIEMLTKQSLLHASAGVDIVAPSDMMDGRIGIIRQKLESNEYKNTIIMAYSAKYSSAFYGPFRDAIRSSNNLKKGNKNSYQINPSNINEAIREAAADITEGADMLIVKPGIPYLDVLTKIKEKFRVPTFAYQVSGEYSMIKAASLNGWIRNDEIILESLICFRRAGADGILTYFALEAAELLRKNN</sequence>
<dbReference type="InterPro" id="IPR030656">
    <property type="entry name" value="ALAD_AS"/>
</dbReference>
<dbReference type="PANTHER" id="PTHR11458">
    <property type="entry name" value="DELTA-AMINOLEVULINIC ACID DEHYDRATASE"/>
    <property type="match status" value="1"/>
</dbReference>
<organism evidence="13">
    <name type="scientific">Candidatus Kinetoplastidibacterium blastocrithidiae</name>
    <dbReference type="NCBI Taxonomy" id="233181"/>
    <lineage>
        <taxon>Bacteria</taxon>
        <taxon>Pseudomonadati</taxon>
        <taxon>Pseudomonadota</taxon>
        <taxon>Betaproteobacteria</taxon>
        <taxon>Candidatus Kinetoplastidibacterium</taxon>
    </lineage>
</organism>
<dbReference type="Pfam" id="PF00490">
    <property type="entry name" value="ALAD"/>
    <property type="match status" value="1"/>
</dbReference>
<dbReference type="InterPro" id="IPR013785">
    <property type="entry name" value="Aldolase_TIM"/>
</dbReference>
<evidence type="ECO:0000256" key="2">
    <source>
        <dbReference type="ARBA" id="ARBA00008055"/>
    </source>
</evidence>
<dbReference type="InterPro" id="IPR001731">
    <property type="entry name" value="ALAD"/>
</dbReference>
<feature type="active site" description="Schiff-base intermediate with substrate" evidence="9">
    <location>
        <position position="205"/>
    </location>
</feature>
<keyword evidence="10" id="KW-0479">Metal-binding</keyword>
<evidence type="ECO:0000256" key="11">
    <source>
        <dbReference type="RuleBase" id="RU000515"/>
    </source>
</evidence>
<evidence type="ECO:0000256" key="12">
    <source>
        <dbReference type="RuleBase" id="RU004161"/>
    </source>
</evidence>
<evidence type="ECO:0000313" key="13">
    <source>
        <dbReference type="EMBL" id="AEM25275.1"/>
    </source>
</evidence>